<sequence length="205" mass="22415">MATGPHSLLGHIPPGGSERGLNPVACPIQGVLEFLQDLLEKGRVTSPYQWFASAIVMGHKGFTVYTARTHPLVVLDGLLAPLLEPLERVKMDCLSIKTDSPSPLCALLVHPACLSLGAEGRLVGAVAKPSLFAEGQGLSESGLSFHPHIFRSWMLGRHLLCPVKDLRCYVERKASFRRKDQLFVAPVCLFFPVLKRLRPCRAVVS</sequence>
<name>A0AAW0PRW0_9GOBI</name>
<reference evidence="2" key="1">
    <citation type="submission" date="2024-04" db="EMBL/GenBank/DDBJ databases">
        <title>Salinicola lusitanus LLJ914,a marine bacterium isolated from the Okinawa Trough.</title>
        <authorList>
            <person name="Li J."/>
        </authorList>
    </citation>
    <scope>NUCLEOTIDE SEQUENCE [LARGE SCALE GENOMIC DNA]</scope>
</reference>
<comment type="caution">
    <text evidence="1">The sequence shown here is derived from an EMBL/GenBank/DDBJ whole genome shotgun (WGS) entry which is preliminary data.</text>
</comment>
<keyword evidence="2" id="KW-1185">Reference proteome</keyword>
<protein>
    <submittedName>
        <fullName evidence="1">Uncharacterized protein</fullName>
    </submittedName>
</protein>
<organism evidence="1 2">
    <name type="scientific">Mugilogobius chulae</name>
    <name type="common">yellowstripe goby</name>
    <dbReference type="NCBI Taxonomy" id="88201"/>
    <lineage>
        <taxon>Eukaryota</taxon>
        <taxon>Metazoa</taxon>
        <taxon>Chordata</taxon>
        <taxon>Craniata</taxon>
        <taxon>Vertebrata</taxon>
        <taxon>Euteleostomi</taxon>
        <taxon>Actinopterygii</taxon>
        <taxon>Neopterygii</taxon>
        <taxon>Teleostei</taxon>
        <taxon>Neoteleostei</taxon>
        <taxon>Acanthomorphata</taxon>
        <taxon>Gobiaria</taxon>
        <taxon>Gobiiformes</taxon>
        <taxon>Gobioidei</taxon>
        <taxon>Gobiidae</taxon>
        <taxon>Gobionellinae</taxon>
        <taxon>Mugilogobius</taxon>
    </lineage>
</organism>
<proteinExistence type="predicted"/>
<dbReference type="AlphaFoldDB" id="A0AAW0PRW0"/>
<dbReference type="EMBL" id="JBBPFD010000005">
    <property type="protein sequence ID" value="KAK7925214.1"/>
    <property type="molecule type" value="Genomic_DNA"/>
</dbReference>
<evidence type="ECO:0000313" key="2">
    <source>
        <dbReference type="Proteomes" id="UP001460270"/>
    </source>
</evidence>
<accession>A0AAW0PRW0</accession>
<dbReference type="Proteomes" id="UP001460270">
    <property type="component" value="Unassembled WGS sequence"/>
</dbReference>
<evidence type="ECO:0000313" key="1">
    <source>
        <dbReference type="EMBL" id="KAK7925214.1"/>
    </source>
</evidence>
<gene>
    <name evidence="1" type="ORF">WMY93_007524</name>
</gene>